<dbReference type="InterPro" id="IPR000953">
    <property type="entry name" value="Chromo/chromo_shadow_dom"/>
</dbReference>
<dbReference type="InterPro" id="IPR043128">
    <property type="entry name" value="Rev_trsase/Diguanyl_cyclase"/>
</dbReference>
<evidence type="ECO:0000259" key="1">
    <source>
        <dbReference type="PROSITE" id="PS50013"/>
    </source>
</evidence>
<name>A0A5D3CTA0_CUCMM</name>
<dbReference type="InterPro" id="IPR050951">
    <property type="entry name" value="Retrovirus_Pol_polyprotein"/>
</dbReference>
<gene>
    <name evidence="3" type="ORF">E5676_scaffold186G00970</name>
</gene>
<reference evidence="3 4" key="1">
    <citation type="submission" date="2019-08" db="EMBL/GenBank/DDBJ databases">
        <title>Draft genome sequences of two oriental melons (Cucumis melo L. var makuwa).</title>
        <authorList>
            <person name="Kwon S.-Y."/>
        </authorList>
    </citation>
    <scope>NUCLEOTIDE SEQUENCE [LARGE SCALE GENOMIC DNA]</scope>
    <source>
        <strain evidence="4">cv. Chang Bougi</strain>
        <tissue evidence="3">Leaf</tissue>
    </source>
</reference>
<dbReference type="GO" id="GO:0003676">
    <property type="term" value="F:nucleic acid binding"/>
    <property type="evidence" value="ECO:0007669"/>
    <property type="project" value="InterPro"/>
</dbReference>
<accession>A0A5D3CTA0</accession>
<dbReference type="GO" id="GO:0015074">
    <property type="term" value="P:DNA integration"/>
    <property type="evidence" value="ECO:0007669"/>
    <property type="project" value="InterPro"/>
</dbReference>
<dbReference type="Pfam" id="PF00385">
    <property type="entry name" value="Chromo"/>
    <property type="match status" value="1"/>
</dbReference>
<sequence>MGTLLNRSTAFHPQTDGQTERVNQYLETYLRCFCNEQPHKWDQFIPWAELWYNTTFHASTKTTPFEAVYGRTPPPLLSYGDRKTLNNEVESMLKERDLAINALKENLCLAQNRMKKMADLKRRELKLKVGEEVYLKLRPYRQRSLARKRSEKLASRFYGPYKIIEEIEAVAYRLDLPPEAAIHNVFHISQLKPKLGAQQVVQHQHPMLTEDFELQLWPETVLGIRWNKELGAYEWLIKWHGLPESEATWESVYQMNQQLPSFHLEDKTQDKASQANGKVTQTKEGDSSRIWALKFISSLQKKVGNKRANGKGSNSLPPQRMIDQEMELLPRTKLPPNNAYLMAPTKLVELRKQLDELLSVEFIRLAKAPYVIELPSFLGMVNYSKWFAKGFSKRAEPLTKLLKKDTQWSWTPKCQATFDGSKQAMIEGPVLGIVDVTNPFEQEFLAELDFEFEHKKGISNQVVDALSRKSKHAAPCMLAHLQTSKVDGSMCYVLKEFLKKDPSTQTVTNLAKAGKTRKL</sequence>
<dbReference type="InterPro" id="IPR001584">
    <property type="entry name" value="Integrase_cat-core"/>
</dbReference>
<dbReference type="Proteomes" id="UP000321947">
    <property type="component" value="Unassembled WGS sequence"/>
</dbReference>
<dbReference type="SMART" id="SM00298">
    <property type="entry name" value="CHROMO"/>
    <property type="match status" value="1"/>
</dbReference>
<dbReference type="SUPFAM" id="SSF53098">
    <property type="entry name" value="Ribonuclease H-like"/>
    <property type="match status" value="1"/>
</dbReference>
<dbReference type="PANTHER" id="PTHR37984:SF5">
    <property type="entry name" value="PROTEIN NYNRIN-LIKE"/>
    <property type="match status" value="1"/>
</dbReference>
<dbReference type="Pfam" id="PF24626">
    <property type="entry name" value="SH3_Tf2-1"/>
    <property type="match status" value="1"/>
</dbReference>
<dbReference type="SUPFAM" id="SSF56672">
    <property type="entry name" value="DNA/RNA polymerases"/>
    <property type="match status" value="1"/>
</dbReference>
<evidence type="ECO:0000259" key="2">
    <source>
        <dbReference type="PROSITE" id="PS50994"/>
    </source>
</evidence>
<dbReference type="PROSITE" id="PS50994">
    <property type="entry name" value="INTEGRASE"/>
    <property type="match status" value="1"/>
</dbReference>
<dbReference type="PANTHER" id="PTHR37984">
    <property type="entry name" value="PROTEIN CBG26694"/>
    <property type="match status" value="1"/>
</dbReference>
<dbReference type="AlphaFoldDB" id="A0A5D3CTA0"/>
<dbReference type="PROSITE" id="PS50013">
    <property type="entry name" value="CHROMO_2"/>
    <property type="match status" value="1"/>
</dbReference>
<organism evidence="3 4">
    <name type="scientific">Cucumis melo var. makuwa</name>
    <name type="common">Oriental melon</name>
    <dbReference type="NCBI Taxonomy" id="1194695"/>
    <lineage>
        <taxon>Eukaryota</taxon>
        <taxon>Viridiplantae</taxon>
        <taxon>Streptophyta</taxon>
        <taxon>Embryophyta</taxon>
        <taxon>Tracheophyta</taxon>
        <taxon>Spermatophyta</taxon>
        <taxon>Magnoliopsida</taxon>
        <taxon>eudicotyledons</taxon>
        <taxon>Gunneridae</taxon>
        <taxon>Pentapetalae</taxon>
        <taxon>rosids</taxon>
        <taxon>fabids</taxon>
        <taxon>Cucurbitales</taxon>
        <taxon>Cucurbitaceae</taxon>
        <taxon>Benincaseae</taxon>
        <taxon>Cucumis</taxon>
    </lineage>
</organism>
<feature type="domain" description="Integrase catalytic" evidence="2">
    <location>
        <begin position="1"/>
        <end position="72"/>
    </location>
</feature>
<dbReference type="InterPro" id="IPR012337">
    <property type="entry name" value="RNaseH-like_sf"/>
</dbReference>
<dbReference type="SUPFAM" id="SSF54160">
    <property type="entry name" value="Chromo domain-like"/>
    <property type="match status" value="1"/>
</dbReference>
<protein>
    <submittedName>
        <fullName evidence="3">Retrotransposable element Tf2</fullName>
    </submittedName>
</protein>
<dbReference type="InterPro" id="IPR036397">
    <property type="entry name" value="RNaseH_sf"/>
</dbReference>
<evidence type="ECO:0000313" key="4">
    <source>
        <dbReference type="Proteomes" id="UP000321947"/>
    </source>
</evidence>
<dbReference type="InterPro" id="IPR023780">
    <property type="entry name" value="Chromo_domain"/>
</dbReference>
<dbReference type="InterPro" id="IPR056924">
    <property type="entry name" value="SH3_Tf2-1"/>
</dbReference>
<evidence type="ECO:0000313" key="3">
    <source>
        <dbReference type="EMBL" id="TYK14438.1"/>
    </source>
</evidence>
<dbReference type="Gene3D" id="2.40.50.40">
    <property type="match status" value="1"/>
</dbReference>
<dbReference type="Gene3D" id="3.30.420.10">
    <property type="entry name" value="Ribonuclease H-like superfamily/Ribonuclease H"/>
    <property type="match status" value="1"/>
</dbReference>
<proteinExistence type="predicted"/>
<feature type="domain" description="Chromo" evidence="1">
    <location>
        <begin position="216"/>
        <end position="251"/>
    </location>
</feature>
<dbReference type="InterPro" id="IPR016197">
    <property type="entry name" value="Chromo-like_dom_sf"/>
</dbReference>
<comment type="caution">
    <text evidence="3">The sequence shown here is derived from an EMBL/GenBank/DDBJ whole genome shotgun (WGS) entry which is preliminary data.</text>
</comment>
<dbReference type="Gene3D" id="3.30.70.270">
    <property type="match status" value="1"/>
</dbReference>
<dbReference type="EMBL" id="SSTD01009294">
    <property type="protein sequence ID" value="TYK14438.1"/>
    <property type="molecule type" value="Genomic_DNA"/>
</dbReference>
<dbReference type="InterPro" id="IPR043502">
    <property type="entry name" value="DNA/RNA_pol_sf"/>
</dbReference>